<proteinExistence type="predicted"/>
<reference evidence="1" key="1">
    <citation type="submission" date="2023-05" db="EMBL/GenBank/DDBJ databases">
        <authorList>
            <person name="Stuckert A."/>
        </authorList>
    </citation>
    <scope>NUCLEOTIDE SEQUENCE</scope>
</reference>
<comment type="caution">
    <text evidence="1">The sequence shown here is derived from an EMBL/GenBank/DDBJ whole genome shotgun (WGS) entry which is preliminary data.</text>
</comment>
<keyword evidence="2" id="KW-1185">Reference proteome</keyword>
<protein>
    <submittedName>
        <fullName evidence="1">Uncharacterized protein</fullName>
    </submittedName>
</protein>
<dbReference type="EMBL" id="CATNWA010012418">
    <property type="protein sequence ID" value="CAI9563432.1"/>
    <property type="molecule type" value="Genomic_DNA"/>
</dbReference>
<feature type="non-terminal residue" evidence="1">
    <location>
        <position position="37"/>
    </location>
</feature>
<organism evidence="1 2">
    <name type="scientific">Staurois parvus</name>
    <dbReference type="NCBI Taxonomy" id="386267"/>
    <lineage>
        <taxon>Eukaryota</taxon>
        <taxon>Metazoa</taxon>
        <taxon>Chordata</taxon>
        <taxon>Craniata</taxon>
        <taxon>Vertebrata</taxon>
        <taxon>Euteleostomi</taxon>
        <taxon>Amphibia</taxon>
        <taxon>Batrachia</taxon>
        <taxon>Anura</taxon>
        <taxon>Neobatrachia</taxon>
        <taxon>Ranoidea</taxon>
        <taxon>Ranidae</taxon>
        <taxon>Staurois</taxon>
    </lineage>
</organism>
<dbReference type="Proteomes" id="UP001162483">
    <property type="component" value="Unassembled WGS sequence"/>
</dbReference>
<accession>A0ABN9CWU0</accession>
<evidence type="ECO:0000313" key="1">
    <source>
        <dbReference type="EMBL" id="CAI9563432.1"/>
    </source>
</evidence>
<evidence type="ECO:0000313" key="2">
    <source>
        <dbReference type="Proteomes" id="UP001162483"/>
    </source>
</evidence>
<sequence length="37" mass="4117">MSCQSAPAITHIGDCTLDRMMTMHWKALSNKRVATIP</sequence>
<name>A0ABN9CWU0_9NEOB</name>
<gene>
    <name evidence="1" type="ORF">SPARVUS_LOCUS5733651</name>
</gene>